<feature type="compositionally biased region" description="Low complexity" evidence="1">
    <location>
        <begin position="879"/>
        <end position="891"/>
    </location>
</feature>
<dbReference type="InterPro" id="IPR009057">
    <property type="entry name" value="Homeodomain-like_sf"/>
</dbReference>
<feature type="compositionally biased region" description="Polar residues" evidence="1">
    <location>
        <begin position="438"/>
        <end position="470"/>
    </location>
</feature>
<dbReference type="EMBL" id="VSWC01000092">
    <property type="protein sequence ID" value="KAA1091248.1"/>
    <property type="molecule type" value="Genomic_DNA"/>
</dbReference>
<evidence type="ECO:0000259" key="2">
    <source>
        <dbReference type="PROSITE" id="PS51293"/>
    </source>
</evidence>
<accession>A0A5B0NTS2</accession>
<feature type="compositionally biased region" description="Basic and acidic residues" evidence="1">
    <location>
        <begin position="825"/>
        <end position="838"/>
    </location>
</feature>
<feature type="compositionally biased region" description="Low complexity" evidence="1">
    <location>
        <begin position="388"/>
        <end position="402"/>
    </location>
</feature>
<name>A0A5B0NTS2_PUCGR</name>
<feature type="region of interest" description="Disordered" evidence="1">
    <location>
        <begin position="375"/>
        <end position="589"/>
    </location>
</feature>
<reference evidence="3 4" key="1">
    <citation type="submission" date="2019-05" db="EMBL/GenBank/DDBJ databases">
        <title>Emergence of the Ug99 lineage of the wheat stem rust pathogen through somatic hybridization.</title>
        <authorList>
            <person name="Li F."/>
            <person name="Upadhyaya N.M."/>
            <person name="Sperschneider J."/>
            <person name="Matny O."/>
            <person name="Nguyen-Phuc H."/>
            <person name="Mago R."/>
            <person name="Raley C."/>
            <person name="Miller M.E."/>
            <person name="Silverstein K.A.T."/>
            <person name="Henningsen E."/>
            <person name="Hirsch C.D."/>
            <person name="Visser B."/>
            <person name="Pretorius Z.A."/>
            <person name="Steffenson B.J."/>
            <person name="Schwessinger B."/>
            <person name="Dodds P.N."/>
            <person name="Figueroa M."/>
        </authorList>
    </citation>
    <scope>NUCLEOTIDE SEQUENCE [LARGE SCALE GENOMIC DNA]</scope>
    <source>
        <strain evidence="3">21-0</strain>
    </source>
</reference>
<feature type="compositionally biased region" description="Basic residues" evidence="1">
    <location>
        <begin position="1022"/>
        <end position="1043"/>
    </location>
</feature>
<keyword evidence="4" id="KW-1185">Reference proteome</keyword>
<feature type="compositionally biased region" description="Polar residues" evidence="1">
    <location>
        <begin position="1"/>
        <end position="16"/>
    </location>
</feature>
<feature type="region of interest" description="Disordered" evidence="1">
    <location>
        <begin position="266"/>
        <end position="361"/>
    </location>
</feature>
<feature type="compositionally biased region" description="Low complexity" evidence="1">
    <location>
        <begin position="850"/>
        <end position="872"/>
    </location>
</feature>
<feature type="domain" description="SANT" evidence="2">
    <location>
        <begin position="214"/>
        <end position="265"/>
    </location>
</feature>
<feature type="compositionally biased region" description="Low complexity" evidence="1">
    <location>
        <begin position="349"/>
        <end position="360"/>
    </location>
</feature>
<dbReference type="AlphaFoldDB" id="A0A5B0NTS2"/>
<dbReference type="InterPro" id="IPR017884">
    <property type="entry name" value="SANT_dom"/>
</dbReference>
<feature type="compositionally biased region" description="Low complexity" evidence="1">
    <location>
        <begin position="908"/>
        <end position="924"/>
    </location>
</feature>
<evidence type="ECO:0000313" key="4">
    <source>
        <dbReference type="Proteomes" id="UP000324748"/>
    </source>
</evidence>
<organism evidence="3 4">
    <name type="scientific">Puccinia graminis f. sp. tritici</name>
    <dbReference type="NCBI Taxonomy" id="56615"/>
    <lineage>
        <taxon>Eukaryota</taxon>
        <taxon>Fungi</taxon>
        <taxon>Dikarya</taxon>
        <taxon>Basidiomycota</taxon>
        <taxon>Pucciniomycotina</taxon>
        <taxon>Pucciniomycetes</taxon>
        <taxon>Pucciniales</taxon>
        <taxon>Pucciniaceae</taxon>
        <taxon>Puccinia</taxon>
    </lineage>
</organism>
<proteinExistence type="predicted"/>
<feature type="compositionally biased region" description="Polar residues" evidence="1">
    <location>
        <begin position="1090"/>
        <end position="1105"/>
    </location>
</feature>
<feature type="compositionally biased region" description="Low complexity" evidence="1">
    <location>
        <begin position="1044"/>
        <end position="1078"/>
    </location>
</feature>
<feature type="compositionally biased region" description="Polar residues" evidence="1">
    <location>
        <begin position="403"/>
        <end position="422"/>
    </location>
</feature>
<dbReference type="PANTHER" id="PTHR13992:SF39">
    <property type="entry name" value="SMRTER, ISOFORM G"/>
    <property type="match status" value="1"/>
</dbReference>
<evidence type="ECO:0000313" key="3">
    <source>
        <dbReference type="EMBL" id="KAA1091248.1"/>
    </source>
</evidence>
<feature type="compositionally biased region" description="Polar residues" evidence="1">
    <location>
        <begin position="959"/>
        <end position="976"/>
    </location>
</feature>
<feature type="compositionally biased region" description="Polar residues" evidence="1">
    <location>
        <begin position="574"/>
        <end position="589"/>
    </location>
</feature>
<protein>
    <recommendedName>
        <fullName evidence="2">SANT domain-containing protein</fullName>
    </recommendedName>
</protein>
<comment type="caution">
    <text evidence="3">The sequence shown here is derived from an EMBL/GenBank/DDBJ whole genome shotgun (WGS) entry which is preliminary data.</text>
</comment>
<dbReference type="InterPro" id="IPR051571">
    <property type="entry name" value="N-CoR_corepressor"/>
</dbReference>
<dbReference type="SUPFAM" id="SSF46689">
    <property type="entry name" value="Homeodomain-like"/>
    <property type="match status" value="1"/>
</dbReference>
<feature type="compositionally biased region" description="Pro residues" evidence="1">
    <location>
        <begin position="997"/>
        <end position="1009"/>
    </location>
</feature>
<feature type="compositionally biased region" description="Pro residues" evidence="1">
    <location>
        <begin position="752"/>
        <end position="762"/>
    </location>
</feature>
<feature type="compositionally biased region" description="Low complexity" evidence="1">
    <location>
        <begin position="694"/>
        <end position="744"/>
    </location>
</feature>
<feature type="compositionally biased region" description="Polar residues" evidence="1">
    <location>
        <begin position="541"/>
        <end position="558"/>
    </location>
</feature>
<dbReference type="Proteomes" id="UP000324748">
    <property type="component" value="Unassembled WGS sequence"/>
</dbReference>
<dbReference type="GO" id="GO:0006357">
    <property type="term" value="P:regulation of transcription by RNA polymerase II"/>
    <property type="evidence" value="ECO:0007669"/>
    <property type="project" value="TreeGrafter"/>
</dbReference>
<feature type="region of interest" description="Disordered" evidence="1">
    <location>
        <begin position="94"/>
        <end position="123"/>
    </location>
</feature>
<feature type="compositionally biased region" description="Low complexity" evidence="1">
    <location>
        <begin position="306"/>
        <end position="318"/>
    </location>
</feature>
<feature type="compositionally biased region" description="Low complexity" evidence="1">
    <location>
        <begin position="1156"/>
        <end position="1169"/>
    </location>
</feature>
<feature type="compositionally biased region" description="Low complexity" evidence="1">
    <location>
        <begin position="471"/>
        <end position="480"/>
    </location>
</feature>
<dbReference type="PANTHER" id="PTHR13992">
    <property type="entry name" value="NUCLEAR RECEPTOR CO-REPRESSOR RELATED NCOR"/>
    <property type="match status" value="1"/>
</dbReference>
<feature type="compositionally biased region" description="Polar residues" evidence="1">
    <location>
        <begin position="333"/>
        <end position="342"/>
    </location>
</feature>
<feature type="compositionally biased region" description="Basic residues" evidence="1">
    <location>
        <begin position="1106"/>
        <end position="1133"/>
    </location>
</feature>
<dbReference type="OrthoDB" id="10258692at2759"/>
<sequence length="1179" mass="128998">MMSQHQDGTATTSKQPQQTDQNQGTTTTTEGEQDEEQKKLDGLVQNLRAVYRTYHLEWIEHCEAMDRLRLRLTRKKRPTLTPVTTSADISAGIPVSESVGSTTNGGGNQSSSSAGITSSLTATGRTTRRTANFSTFGIGDAVTDAQFDLVLAQLGTADQKDPNIRAMKTTANVPDMALLPNHRLISISDDENDTLVTDPISFYELSQPDMDPNPEPSTWTIQEQEAFEKSYTAQPKQFGWIASQVKTKNRAECVIHYYRTKRENKYRNLHLPPQPVVEGKPRELRGKRARRGPCKTPTTADPPTPSSLKPKTTKSTISDLVPPPGDEPDDESVYQSEPTPKTSIAPDPSSSSSLNNLSSNHTEDRLNADLRRMSFDNRSSQTNQANETDLSTTSTNLVTSSTHRNPATSSFSGPSAPQSMVDSSEKNLIISSARAELNNISTRSTEYNPSSVPKNKTSSENTPLKSVDSNPASSAASLPPKINGQQQAADPPTPHPPKLPPRAYKKRKVHAIDSSSSRPVPPAEPPILVDPTPPSRPDARTLNNTIASSSAYDNSPENFVSAHPPPNESDRVPNKTNGLVGSRQATGLDQICSSTTPVAMDVDEPAAKNAQPTVPEAAPVIRSSMQIKNLLNDDPVELSVTMSNMDASAWFGNDSQDPTPTEEIPEPSPAKPPLKLPPVDRALLPPPAGHYYHPSTTLPRPLSQPLSQPSFQALPRPLSRPLSRPSSHASLAQQPSSSSLPPSHRLAHNPPEFSPAPPPPNDYLPGRQFEGMNVDERFADPPSSPGSPSAGVYANRMSTRGLPEPDPSSKAMTGAGRSSLSYQMKYDRGFPGHDRPHYSEYYPPPPPHSVPSTSTLSSLVQPPLPPTSSSQSPRPPNLPHFSTPSHSTSPRPGHPHLSLGYPPHPAGSQSSASSSSSQQQQQQQQRHRSGSVLRSPSSTRGPLPSAGSFATHSPGLGNRFSNNRLPPIPSSLNTHNRLGHHLPPPEPTQLSSSWHTSPPPNLHLPPSFDPGPDRKPGWNQQHQHHQQQQQHHHQQQQQHHHHQQQQQQQQQREKQYQQQHYQQQQLRDQQHPKQPLLHQPHHHHHLIHSQAFSSSSPGTQEPQQQQHHHHPYSLHHHHHPNHYHLNHSIKAPHRPSTDSSEPGSPGHSNIPPPNPSSAANSNSLSGSGSRKIIDQWTDR</sequence>
<evidence type="ECO:0000256" key="1">
    <source>
        <dbReference type="SAM" id="MobiDB-lite"/>
    </source>
</evidence>
<feature type="compositionally biased region" description="Polar residues" evidence="1">
    <location>
        <begin position="376"/>
        <end position="387"/>
    </location>
</feature>
<dbReference type="PROSITE" id="PS51293">
    <property type="entry name" value="SANT"/>
    <property type="match status" value="1"/>
</dbReference>
<dbReference type="Gene3D" id="1.10.10.60">
    <property type="entry name" value="Homeodomain-like"/>
    <property type="match status" value="1"/>
</dbReference>
<feature type="region of interest" description="Disordered" evidence="1">
    <location>
        <begin position="1"/>
        <end position="39"/>
    </location>
</feature>
<feature type="region of interest" description="Disordered" evidence="1">
    <location>
        <begin position="647"/>
        <end position="1179"/>
    </location>
</feature>
<dbReference type="GO" id="GO:0034967">
    <property type="term" value="C:Set3 complex"/>
    <property type="evidence" value="ECO:0007669"/>
    <property type="project" value="TreeGrafter"/>
</dbReference>
<feature type="compositionally biased region" description="Low complexity" evidence="1">
    <location>
        <begin position="109"/>
        <end position="123"/>
    </location>
</feature>
<feature type="compositionally biased region" description="Low complexity" evidence="1">
    <location>
        <begin position="17"/>
        <end position="30"/>
    </location>
</feature>
<feature type="compositionally biased region" description="Pro residues" evidence="1">
    <location>
        <begin position="666"/>
        <end position="676"/>
    </location>
</feature>
<gene>
    <name evidence="3" type="ORF">PGT21_029531</name>
</gene>
<feature type="compositionally biased region" description="Pro residues" evidence="1">
    <location>
        <begin position="491"/>
        <end position="500"/>
    </location>
</feature>